<dbReference type="Proteomes" id="UP000828941">
    <property type="component" value="Chromosome 2"/>
</dbReference>
<evidence type="ECO:0000313" key="1">
    <source>
        <dbReference type="EMBL" id="KAI4353767.1"/>
    </source>
</evidence>
<organism evidence="1 2">
    <name type="scientific">Bauhinia variegata</name>
    <name type="common">Purple orchid tree</name>
    <name type="synonym">Phanera variegata</name>
    <dbReference type="NCBI Taxonomy" id="167791"/>
    <lineage>
        <taxon>Eukaryota</taxon>
        <taxon>Viridiplantae</taxon>
        <taxon>Streptophyta</taxon>
        <taxon>Embryophyta</taxon>
        <taxon>Tracheophyta</taxon>
        <taxon>Spermatophyta</taxon>
        <taxon>Magnoliopsida</taxon>
        <taxon>eudicotyledons</taxon>
        <taxon>Gunneridae</taxon>
        <taxon>Pentapetalae</taxon>
        <taxon>rosids</taxon>
        <taxon>fabids</taxon>
        <taxon>Fabales</taxon>
        <taxon>Fabaceae</taxon>
        <taxon>Cercidoideae</taxon>
        <taxon>Cercideae</taxon>
        <taxon>Bauhiniinae</taxon>
        <taxon>Bauhinia</taxon>
    </lineage>
</organism>
<sequence>MVIDFSHNDDMKKIEKKFMGMGWRNFFRVTKDAVYDALVCQFYGNLTHSSLESYVITSIVDGYELVLNKELLREILRVPAKGKRIYCSKRWDKKNTGVSFAQAMDIIIDSPIDPLRSPKPSLEFTNQMTKTMGKIVKMAIMPRLGNLSKPNYNEMNILFHLKMGLPLNLPFLILNHMIELAKNSQLIGFAPWANLKRKTERPLKKIEVKKKSTVAADIGKESKRGIPFIVSVPRVFLIDFKLMAAPPATACADHNDLIQLSLIGGDRYYIFLSLTFSVSGETEVEVFPSLVPSPAIISRDVIAPTDKYRESKHAM</sequence>
<accession>A0ACB9PYU9</accession>
<keyword evidence="2" id="KW-1185">Reference proteome</keyword>
<comment type="caution">
    <text evidence="1">The sequence shown here is derived from an EMBL/GenBank/DDBJ whole genome shotgun (WGS) entry which is preliminary data.</text>
</comment>
<evidence type="ECO:0000313" key="2">
    <source>
        <dbReference type="Proteomes" id="UP000828941"/>
    </source>
</evidence>
<dbReference type="EMBL" id="CM039427">
    <property type="protein sequence ID" value="KAI4353767.1"/>
    <property type="molecule type" value="Genomic_DNA"/>
</dbReference>
<name>A0ACB9PYU9_BAUVA</name>
<protein>
    <submittedName>
        <fullName evidence="1">Uncharacterized protein</fullName>
    </submittedName>
</protein>
<gene>
    <name evidence="1" type="ORF">L6164_002695</name>
</gene>
<proteinExistence type="predicted"/>
<reference evidence="1 2" key="1">
    <citation type="journal article" date="2022" name="DNA Res.">
        <title>Chromosomal-level genome assembly of the orchid tree Bauhinia variegata (Leguminosae; Cercidoideae) supports the allotetraploid origin hypothesis of Bauhinia.</title>
        <authorList>
            <person name="Zhong Y."/>
            <person name="Chen Y."/>
            <person name="Zheng D."/>
            <person name="Pang J."/>
            <person name="Liu Y."/>
            <person name="Luo S."/>
            <person name="Meng S."/>
            <person name="Qian L."/>
            <person name="Wei D."/>
            <person name="Dai S."/>
            <person name="Zhou R."/>
        </authorList>
    </citation>
    <scope>NUCLEOTIDE SEQUENCE [LARGE SCALE GENOMIC DNA]</scope>
    <source>
        <strain evidence="1">BV-YZ2020</strain>
    </source>
</reference>